<protein>
    <submittedName>
        <fullName evidence="3">Glycosyl transferase family 2</fullName>
    </submittedName>
</protein>
<gene>
    <name evidence="3" type="ORF">SHEWBE_2869</name>
</gene>
<evidence type="ECO:0000313" key="3">
    <source>
        <dbReference type="EMBL" id="SQH76832.1"/>
    </source>
</evidence>
<keyword evidence="1" id="KW-0812">Transmembrane</keyword>
<evidence type="ECO:0000313" key="4">
    <source>
        <dbReference type="Proteomes" id="UP000250123"/>
    </source>
</evidence>
<dbReference type="KEGG" id="sbk:SHEWBE_2869"/>
<dbReference type="Pfam" id="PF00535">
    <property type="entry name" value="Glycos_transf_2"/>
    <property type="match status" value="1"/>
</dbReference>
<dbReference type="GO" id="GO:0016740">
    <property type="term" value="F:transferase activity"/>
    <property type="evidence" value="ECO:0007669"/>
    <property type="project" value="UniProtKB-KW"/>
</dbReference>
<feature type="transmembrane region" description="Helical" evidence="1">
    <location>
        <begin position="234"/>
        <end position="257"/>
    </location>
</feature>
<dbReference type="AlphaFoldDB" id="A0A330M417"/>
<dbReference type="RefSeq" id="WP_112352909.1">
    <property type="nucleotide sequence ID" value="NZ_LS483452.1"/>
</dbReference>
<dbReference type="CDD" id="cd04179">
    <property type="entry name" value="DPM_DPG-synthase_like"/>
    <property type="match status" value="1"/>
</dbReference>
<dbReference type="InterPro" id="IPR001173">
    <property type="entry name" value="Glyco_trans_2-like"/>
</dbReference>
<accession>A0A330M417</accession>
<feature type="domain" description="Glycosyltransferase 2-like" evidence="2">
    <location>
        <begin position="6"/>
        <end position="167"/>
    </location>
</feature>
<dbReference type="PANTHER" id="PTHR48090">
    <property type="entry name" value="UNDECAPRENYL-PHOSPHATE 4-DEOXY-4-FORMAMIDO-L-ARABINOSE TRANSFERASE-RELATED"/>
    <property type="match status" value="1"/>
</dbReference>
<keyword evidence="3" id="KW-0808">Transferase</keyword>
<dbReference type="Proteomes" id="UP000250123">
    <property type="component" value="Chromosome SHEWBE"/>
</dbReference>
<evidence type="ECO:0000259" key="2">
    <source>
        <dbReference type="Pfam" id="PF00535"/>
    </source>
</evidence>
<evidence type="ECO:0000256" key="1">
    <source>
        <dbReference type="SAM" id="Phobius"/>
    </source>
</evidence>
<dbReference type="InterPro" id="IPR050256">
    <property type="entry name" value="Glycosyltransferase_2"/>
</dbReference>
<feature type="transmembrane region" description="Helical" evidence="1">
    <location>
        <begin position="269"/>
        <end position="292"/>
    </location>
</feature>
<dbReference type="OrthoDB" id="9815923at2"/>
<dbReference type="PANTHER" id="PTHR48090:SF7">
    <property type="entry name" value="RFBJ PROTEIN"/>
    <property type="match status" value="1"/>
</dbReference>
<dbReference type="Gene3D" id="3.90.550.10">
    <property type="entry name" value="Spore Coat Polysaccharide Biosynthesis Protein SpsA, Chain A"/>
    <property type="match status" value="1"/>
</dbReference>
<dbReference type="EMBL" id="LS483452">
    <property type="protein sequence ID" value="SQH76832.1"/>
    <property type="molecule type" value="Genomic_DNA"/>
</dbReference>
<keyword evidence="1" id="KW-0472">Membrane</keyword>
<keyword evidence="1" id="KW-1133">Transmembrane helix</keyword>
<dbReference type="InterPro" id="IPR029044">
    <property type="entry name" value="Nucleotide-diphossugar_trans"/>
</dbReference>
<dbReference type="SUPFAM" id="SSF53448">
    <property type="entry name" value="Nucleotide-diphospho-sugar transferases"/>
    <property type="match status" value="1"/>
</dbReference>
<sequence>MKLIVQIPCYNEAENLEDVINAIPQKIAGLDTIEVLVIDDGSTDNTRAVAALAGSHHIISNTSNKGLARSFHIGIEECLRLGADIIVNIDGDNQYRGEDIPLLVQPLIDGEGDIIVGDRGGYANPHFSFFKRSLQVFGSFIIRKMLGLDIKDAVSGFRAISRNAAQQINIVSEFSYTIEMLVQASAKRMCIKSVPIRTNPKKRESRLFKSIPQFLFLSVTTLLRMYTMYRPLRVFFSLGILAMFIGMLPIIRFLHFYMQGTGDGHMQSLILGSTLMTLGLIILLVGLIADLINFNRKLTEKMLHKMEKLDEKIIKIKNEVSNNFDTVPIRAQKSKPKRKVVND</sequence>
<name>A0A330M417_9GAMM</name>
<reference evidence="4" key="1">
    <citation type="submission" date="2018-06" db="EMBL/GenBank/DDBJ databases">
        <authorList>
            <person name="Cea G.-C."/>
            <person name="William W."/>
        </authorList>
    </citation>
    <scope>NUCLEOTIDE SEQUENCE [LARGE SCALE GENOMIC DNA]</scope>
    <source>
        <strain evidence="4">DB21MT-2</strain>
    </source>
</reference>
<organism evidence="3 4">
    <name type="scientific">Shewanella benthica</name>
    <dbReference type="NCBI Taxonomy" id="43661"/>
    <lineage>
        <taxon>Bacteria</taxon>
        <taxon>Pseudomonadati</taxon>
        <taxon>Pseudomonadota</taxon>
        <taxon>Gammaproteobacteria</taxon>
        <taxon>Alteromonadales</taxon>
        <taxon>Shewanellaceae</taxon>
        <taxon>Shewanella</taxon>
    </lineage>
</organism>
<proteinExistence type="predicted"/>